<feature type="non-terminal residue" evidence="5">
    <location>
        <position position="1"/>
    </location>
</feature>
<dbReference type="AlphaFoldDB" id="A0ABD0R7A2"/>
<evidence type="ECO:0000313" key="6">
    <source>
        <dbReference type="Proteomes" id="UP001529510"/>
    </source>
</evidence>
<evidence type="ECO:0000256" key="1">
    <source>
        <dbReference type="ARBA" id="ARBA00004123"/>
    </source>
</evidence>
<keyword evidence="3" id="KW-0539">Nucleus</keyword>
<evidence type="ECO:0000259" key="4">
    <source>
        <dbReference type="Pfam" id="PF04959"/>
    </source>
</evidence>
<dbReference type="InterPro" id="IPR007042">
    <property type="entry name" value="SERRATE/Ars2_C"/>
</dbReference>
<accession>A0ABD0R7A2</accession>
<evidence type="ECO:0000313" key="5">
    <source>
        <dbReference type="EMBL" id="KAL0194203.1"/>
    </source>
</evidence>
<protein>
    <recommendedName>
        <fullName evidence="4">SERRATE/Ars2 C-terminal domain-containing protein</fullName>
    </recommendedName>
</protein>
<dbReference type="Pfam" id="PF04959">
    <property type="entry name" value="ARS2"/>
    <property type="match status" value="1"/>
</dbReference>
<name>A0ABD0R7A2_CIRMR</name>
<dbReference type="EMBL" id="JAMKFB020000005">
    <property type="protein sequence ID" value="KAL0194203.1"/>
    <property type="molecule type" value="Genomic_DNA"/>
</dbReference>
<sequence>KLGPLFSVKETLSEDEAAKMGRKDPEQEVEKFVQANTQELGKDKWLCPLSGKKFK</sequence>
<dbReference type="GO" id="GO:0005634">
    <property type="term" value="C:nucleus"/>
    <property type="evidence" value="ECO:0007669"/>
    <property type="project" value="UniProtKB-SubCell"/>
</dbReference>
<evidence type="ECO:0000256" key="2">
    <source>
        <dbReference type="ARBA" id="ARBA00005407"/>
    </source>
</evidence>
<dbReference type="InterPro" id="IPR039727">
    <property type="entry name" value="SE/Ars2"/>
</dbReference>
<dbReference type="PANTHER" id="PTHR13165:SF0">
    <property type="entry name" value="SERRATE RNA EFFECTOR MOLECULE HOMOLOG"/>
    <property type="match status" value="1"/>
</dbReference>
<evidence type="ECO:0000256" key="3">
    <source>
        <dbReference type="ARBA" id="ARBA00023242"/>
    </source>
</evidence>
<dbReference type="Proteomes" id="UP001529510">
    <property type="component" value="Unassembled WGS sequence"/>
</dbReference>
<keyword evidence="6" id="KW-1185">Reference proteome</keyword>
<comment type="subcellular location">
    <subcellularLocation>
        <location evidence="1">Nucleus</location>
    </subcellularLocation>
</comment>
<comment type="similarity">
    <text evidence="2">Belongs to the ARS2 family.</text>
</comment>
<dbReference type="PANTHER" id="PTHR13165">
    <property type="entry name" value="ARSENITE-RESISTANCE PROTEIN 2"/>
    <property type="match status" value="1"/>
</dbReference>
<proteinExistence type="inferred from homology"/>
<feature type="domain" description="SERRATE/Ars2 C-terminal" evidence="4">
    <location>
        <begin position="1"/>
        <end position="55"/>
    </location>
</feature>
<feature type="non-terminal residue" evidence="5">
    <location>
        <position position="55"/>
    </location>
</feature>
<gene>
    <name evidence="5" type="ORF">M9458_012499</name>
</gene>
<organism evidence="5 6">
    <name type="scientific">Cirrhinus mrigala</name>
    <name type="common">Mrigala</name>
    <dbReference type="NCBI Taxonomy" id="683832"/>
    <lineage>
        <taxon>Eukaryota</taxon>
        <taxon>Metazoa</taxon>
        <taxon>Chordata</taxon>
        <taxon>Craniata</taxon>
        <taxon>Vertebrata</taxon>
        <taxon>Euteleostomi</taxon>
        <taxon>Actinopterygii</taxon>
        <taxon>Neopterygii</taxon>
        <taxon>Teleostei</taxon>
        <taxon>Ostariophysi</taxon>
        <taxon>Cypriniformes</taxon>
        <taxon>Cyprinidae</taxon>
        <taxon>Labeoninae</taxon>
        <taxon>Labeonini</taxon>
        <taxon>Cirrhinus</taxon>
    </lineage>
</organism>
<comment type="caution">
    <text evidence="5">The sequence shown here is derived from an EMBL/GenBank/DDBJ whole genome shotgun (WGS) entry which is preliminary data.</text>
</comment>
<reference evidence="5 6" key="1">
    <citation type="submission" date="2024-05" db="EMBL/GenBank/DDBJ databases">
        <title>Genome sequencing and assembly of Indian major carp, Cirrhinus mrigala (Hamilton, 1822).</title>
        <authorList>
            <person name="Mohindra V."/>
            <person name="Chowdhury L.M."/>
            <person name="Lal K."/>
            <person name="Jena J.K."/>
        </authorList>
    </citation>
    <scope>NUCLEOTIDE SEQUENCE [LARGE SCALE GENOMIC DNA]</scope>
    <source>
        <strain evidence="5">CM1030</strain>
        <tissue evidence="5">Blood</tissue>
    </source>
</reference>